<dbReference type="InterPro" id="IPR045330">
    <property type="entry name" value="TRM3/TARBP1"/>
</dbReference>
<proteinExistence type="predicted"/>
<dbReference type="OrthoDB" id="241340at2759"/>
<evidence type="ECO:0000313" key="1">
    <source>
        <dbReference type="EMBL" id="PKA50280.1"/>
    </source>
</evidence>
<dbReference type="STRING" id="1088818.A0A2I0A413"/>
<accession>A0A2I0A413</accession>
<evidence type="ECO:0000313" key="2">
    <source>
        <dbReference type="Proteomes" id="UP000236161"/>
    </source>
</evidence>
<organism evidence="1 2">
    <name type="scientific">Apostasia shenzhenica</name>
    <dbReference type="NCBI Taxonomy" id="1088818"/>
    <lineage>
        <taxon>Eukaryota</taxon>
        <taxon>Viridiplantae</taxon>
        <taxon>Streptophyta</taxon>
        <taxon>Embryophyta</taxon>
        <taxon>Tracheophyta</taxon>
        <taxon>Spermatophyta</taxon>
        <taxon>Magnoliopsida</taxon>
        <taxon>Liliopsida</taxon>
        <taxon>Asparagales</taxon>
        <taxon>Orchidaceae</taxon>
        <taxon>Apostasioideae</taxon>
        <taxon>Apostasia</taxon>
    </lineage>
</organism>
<sequence length="765" mass="85460">MSLGYCISAIACHPINDEGLKRQCPRANCESKLVASQSDVMQCSADELLDALGIVILKSKQHFNAKYRLQVSEQVLKAASLLTCTSDMSLVVLLHFLSAVPREFVDVNGPLRSLVQAWLTQNCEQIDFGPSENQSHLLKNLFNFPLMFIALASKDSLSFDDEDVDSWLYEAQRWARVLFLVIRMENDLDPVFEFFRSYGGYLSQGIPGKWIGVKLLILILCFAEESEIILKKLKYDGKVRIGAEFSGELVNSSVETSLVTSEKFVGQFLPITEDVLCFARHVLAVFWSNSSVKDTLLPSSMTGKLGGPARRRLGTSMTSSVLQSIVAMRTIATIVSLTFLIKGDVLYSTFTFFWEFIWKVVQFHPHKSETGSELCLASYETLSFVLKTLSANFDASAFASLTSDNKLAFACGNGKAFLDHILVCFLNGINDLLANGVLTHSRRAILMDWKWNCLDSVMSIPYNVVKKGSPSSRCPLFSDSILRTTLADIIESLEAAGENSVLSMLRSLRLILGLLCSTKVGSVLSSSHGLNTQVMFQLVRSAWILHQSCNKRRVAPIAALLSAVLHESVFGDLTMHEMNGDEKGPLKWFIENLIDEGIKSPRTMRLAAMHLTGLWLLHPRTLKYYVKELKLMSLYGSVAFDEDFESELCENQDAKTEVSHLAQSPDPELTEVFINTEMYSRISVAVLFNKLANLVNGSRNQVNGDFVAALHCGKLFLLELLDSAVKERDLSKELYKKFSGVHRRKSPLTEQQKTVKLRLQPHSFL</sequence>
<name>A0A2I0A413_9ASPA</name>
<gene>
    <name evidence="1" type="ORF">AXF42_Ash013369</name>
</gene>
<dbReference type="PANTHER" id="PTHR12029:SF11">
    <property type="entry name" value="METHYLTRANSFERASE TARBP1-RELATED"/>
    <property type="match status" value="1"/>
</dbReference>
<dbReference type="PANTHER" id="PTHR12029">
    <property type="entry name" value="RNA METHYLTRANSFERASE"/>
    <property type="match status" value="1"/>
</dbReference>
<protein>
    <submittedName>
        <fullName evidence="1">Uncharacterized protein</fullName>
    </submittedName>
</protein>
<dbReference type="EMBL" id="KZ452026">
    <property type="protein sequence ID" value="PKA50280.1"/>
    <property type="molecule type" value="Genomic_DNA"/>
</dbReference>
<reference evidence="1 2" key="1">
    <citation type="journal article" date="2017" name="Nature">
        <title>The Apostasia genome and the evolution of orchids.</title>
        <authorList>
            <person name="Zhang G.Q."/>
            <person name="Liu K.W."/>
            <person name="Li Z."/>
            <person name="Lohaus R."/>
            <person name="Hsiao Y.Y."/>
            <person name="Niu S.C."/>
            <person name="Wang J.Y."/>
            <person name="Lin Y.C."/>
            <person name="Xu Q."/>
            <person name="Chen L.J."/>
            <person name="Yoshida K."/>
            <person name="Fujiwara S."/>
            <person name="Wang Z.W."/>
            <person name="Zhang Y.Q."/>
            <person name="Mitsuda N."/>
            <person name="Wang M."/>
            <person name="Liu G.H."/>
            <person name="Pecoraro L."/>
            <person name="Huang H.X."/>
            <person name="Xiao X.J."/>
            <person name="Lin M."/>
            <person name="Wu X.Y."/>
            <person name="Wu W.L."/>
            <person name="Chen Y.Y."/>
            <person name="Chang S.B."/>
            <person name="Sakamoto S."/>
            <person name="Ohme-Takagi M."/>
            <person name="Yagi M."/>
            <person name="Zeng S.J."/>
            <person name="Shen C.Y."/>
            <person name="Yeh C.M."/>
            <person name="Luo Y.B."/>
            <person name="Tsai W.C."/>
            <person name="Van de Peer Y."/>
            <person name="Liu Z.J."/>
        </authorList>
    </citation>
    <scope>NUCLEOTIDE SEQUENCE [LARGE SCALE GENOMIC DNA]</scope>
    <source>
        <strain evidence="2">cv. Shenzhen</strain>
        <tissue evidence="1">Stem</tissue>
    </source>
</reference>
<keyword evidence="2" id="KW-1185">Reference proteome</keyword>
<dbReference type="Proteomes" id="UP000236161">
    <property type="component" value="Unassembled WGS sequence"/>
</dbReference>
<dbReference type="AlphaFoldDB" id="A0A2I0A413"/>
<dbReference type="GO" id="GO:0016423">
    <property type="term" value="F:tRNA (guanine) methyltransferase activity"/>
    <property type="evidence" value="ECO:0007669"/>
    <property type="project" value="TreeGrafter"/>
</dbReference>
<dbReference type="GO" id="GO:0030488">
    <property type="term" value="P:tRNA methylation"/>
    <property type="evidence" value="ECO:0007669"/>
    <property type="project" value="TreeGrafter"/>
</dbReference>